<protein>
    <recommendedName>
        <fullName evidence="2">LPS-assembly protein LptD</fullName>
    </recommendedName>
</protein>
<comment type="subunit">
    <text evidence="2">Component of the lipopolysaccharide transport and assembly complex. Interacts with LptE and LptA.</text>
</comment>
<evidence type="ECO:0000256" key="1">
    <source>
        <dbReference type="ARBA" id="ARBA00023237"/>
    </source>
</evidence>
<sequence length="756" mass="86348" precursor="true">MPSSRIAVLLTVFSAPLTAQESPAPEMPTAFVQCPLPEVIPIELREDLTQRFDSIVIESKSTQTIAEQATKFAGGVKLAYEDKRIVADEVTIDRGAGKIRTSGDTKFQDGNITIQSSQLEADNNNNSVVMSNSNYQLGLSPGRGAAEQLKITEQGVSLEDASFTSCIDETPDWLLSASEINLSTEDNTGSAYNTVFRIKDIPVMYLPYFTFPLTNERKTGFLYPQISSSSKSGFELGVPFYWNIAENMDATITPYYMSKRGTQLKSQFRYLFGEQFGKIDFEYLGEDNELSSKEERYLGRYQHMGTFADNFRVFVDFSDISDDNYLVDLESDQFSSTDAYLWRIGELSYFAENWQSSVKVQGLKVLGDRQDSYQTLPQLDFLAYQPLGFLNSSFNVFGEYTRFAIDDPNKPEADRLHVEAGIALPYAMPGWFVNTDVRLMHTQYQQHNIDNNPELDEDVSRTLPKARIHAGLRFDRFASYFKQNFVQTLEPQLQYLYIPDKDQSMIANYDTTPLQDDFDGLFRDRRFSGLDRIAQANQISWGVTSRLLDESNAELFRLSLGQIVYFNDSNIALNEENEPESESALAADLFLQLTERWQFRGDIQYDTEQNSTEKSQLTIDYRKNERNLVQLNHHYIRNLSGNEVEQVSALTSFPINRHWQFIGHVTEDLVRSRSLETYAGFQYESCCWAVRVAYHRNINTNLDERDFLAEDRDAFDTGVSLQFVLKGLGGDQKPLAIDDMLRSGLFGYKRPYFLSN</sequence>
<keyword evidence="1 2" id="KW-0998">Cell outer membrane</keyword>
<dbReference type="GO" id="GO:1990351">
    <property type="term" value="C:transporter complex"/>
    <property type="evidence" value="ECO:0007669"/>
    <property type="project" value="TreeGrafter"/>
</dbReference>
<keyword evidence="2" id="KW-0472">Membrane</keyword>
<dbReference type="HAMAP" id="MF_01411">
    <property type="entry name" value="LPS_assembly_LptD"/>
    <property type="match status" value="1"/>
</dbReference>
<comment type="similarity">
    <text evidence="2">Belongs to the LptD family.</text>
</comment>
<dbReference type="GO" id="GO:0015920">
    <property type="term" value="P:lipopolysaccharide transport"/>
    <property type="evidence" value="ECO:0007669"/>
    <property type="project" value="InterPro"/>
</dbReference>
<comment type="function">
    <text evidence="2">Together with LptE, is involved in the assembly of lipopolysaccharide (LPS) at the surface of the outer membrane.</text>
</comment>
<accession>A0A5R9IPW5</accession>
<dbReference type="GO" id="GO:0009279">
    <property type="term" value="C:cell outer membrane"/>
    <property type="evidence" value="ECO:0007669"/>
    <property type="project" value="UniProtKB-SubCell"/>
</dbReference>
<keyword evidence="2" id="KW-0732">Signal</keyword>
<feature type="domain" description="LptD C-terminal" evidence="3">
    <location>
        <begin position="295"/>
        <end position="659"/>
    </location>
</feature>
<dbReference type="Proteomes" id="UP000307790">
    <property type="component" value="Unassembled WGS sequence"/>
</dbReference>
<dbReference type="PANTHER" id="PTHR30189">
    <property type="entry name" value="LPS-ASSEMBLY PROTEIN"/>
    <property type="match status" value="1"/>
</dbReference>
<comment type="caution">
    <text evidence="4">The sequence shown here is derived from an EMBL/GenBank/DDBJ whole genome shotgun (WGS) entry which is preliminary data.</text>
</comment>
<reference evidence="4 5" key="1">
    <citation type="submission" date="2019-05" db="EMBL/GenBank/DDBJ databases">
        <title>Genome sequences of Thalassotalea litorea 1K03283.</title>
        <authorList>
            <person name="Zhang D."/>
        </authorList>
    </citation>
    <scope>NUCLEOTIDE SEQUENCE [LARGE SCALE GENOMIC DNA]</scope>
    <source>
        <strain evidence="4 5">MCCC 1K03283</strain>
    </source>
</reference>
<dbReference type="InterPro" id="IPR020889">
    <property type="entry name" value="LipoPS_assembly_LptD"/>
</dbReference>
<dbReference type="InterPro" id="IPR007543">
    <property type="entry name" value="LptD_C"/>
</dbReference>
<dbReference type="AlphaFoldDB" id="A0A5R9IPW5"/>
<proteinExistence type="inferred from homology"/>
<dbReference type="InterPro" id="IPR050218">
    <property type="entry name" value="LptD"/>
</dbReference>
<dbReference type="Pfam" id="PF04453">
    <property type="entry name" value="LptD"/>
    <property type="match status" value="1"/>
</dbReference>
<dbReference type="OrthoDB" id="9760225at2"/>
<comment type="subcellular location">
    <subcellularLocation>
        <location evidence="2">Cell outer membrane</location>
    </subcellularLocation>
</comment>
<dbReference type="RefSeq" id="WP_138318604.1">
    <property type="nucleotide sequence ID" value="NZ_VCBC01000003.1"/>
</dbReference>
<dbReference type="EMBL" id="VCBC01000003">
    <property type="protein sequence ID" value="TLU67322.1"/>
    <property type="molecule type" value="Genomic_DNA"/>
</dbReference>
<dbReference type="PANTHER" id="PTHR30189:SF1">
    <property type="entry name" value="LPS-ASSEMBLY PROTEIN LPTD"/>
    <property type="match status" value="1"/>
</dbReference>
<name>A0A5R9IPW5_9GAMM</name>
<evidence type="ECO:0000313" key="4">
    <source>
        <dbReference type="EMBL" id="TLU67322.1"/>
    </source>
</evidence>
<organism evidence="4 5">
    <name type="scientific">Thalassotalea litorea</name>
    <dbReference type="NCBI Taxonomy" id="2020715"/>
    <lineage>
        <taxon>Bacteria</taxon>
        <taxon>Pseudomonadati</taxon>
        <taxon>Pseudomonadota</taxon>
        <taxon>Gammaproteobacteria</taxon>
        <taxon>Alteromonadales</taxon>
        <taxon>Colwelliaceae</taxon>
        <taxon>Thalassotalea</taxon>
    </lineage>
</organism>
<feature type="signal peptide" evidence="2">
    <location>
        <begin position="1"/>
        <end position="19"/>
    </location>
</feature>
<evidence type="ECO:0000313" key="5">
    <source>
        <dbReference type="Proteomes" id="UP000307790"/>
    </source>
</evidence>
<keyword evidence="5" id="KW-1185">Reference proteome</keyword>
<dbReference type="GO" id="GO:0043165">
    <property type="term" value="P:Gram-negative-bacterium-type cell outer membrane assembly"/>
    <property type="evidence" value="ECO:0007669"/>
    <property type="project" value="UniProtKB-UniRule"/>
</dbReference>
<comment type="caution">
    <text evidence="2">Lacks conserved residue(s) required for the propagation of feature annotation.</text>
</comment>
<feature type="chain" id="PRO_5024521574" description="LPS-assembly protein LptD" evidence="2">
    <location>
        <begin position="20"/>
        <end position="756"/>
    </location>
</feature>
<evidence type="ECO:0000256" key="2">
    <source>
        <dbReference type="HAMAP-Rule" id="MF_01411"/>
    </source>
</evidence>
<gene>
    <name evidence="2 4" type="primary">lptD</name>
    <name evidence="4" type="ORF">FE810_03295</name>
</gene>
<evidence type="ECO:0000259" key="3">
    <source>
        <dbReference type="Pfam" id="PF04453"/>
    </source>
</evidence>